<dbReference type="Pfam" id="PF03167">
    <property type="entry name" value="UDG"/>
    <property type="match status" value="1"/>
</dbReference>
<comment type="similarity">
    <text evidence="1">Belongs to the uracil-DNA glycosylase (UDG) superfamily. Type 4 (UDGa) family.</text>
</comment>
<evidence type="ECO:0000313" key="11">
    <source>
        <dbReference type="EMBL" id="APZ92276.1"/>
    </source>
</evidence>
<keyword evidence="3" id="KW-0004">4Fe-4S</keyword>
<dbReference type="Pfam" id="PF13566">
    <property type="entry name" value="DUF4130"/>
    <property type="match status" value="1"/>
</dbReference>
<dbReference type="GO" id="GO:0006281">
    <property type="term" value="P:DNA repair"/>
    <property type="evidence" value="ECO:0007669"/>
    <property type="project" value="UniProtKB-KW"/>
</dbReference>
<dbReference type="RefSeq" id="WP_077023919.1">
    <property type="nucleotide sequence ID" value="NZ_CP017641.1"/>
</dbReference>
<dbReference type="InterPro" id="IPR005273">
    <property type="entry name" value="Ura-DNA_glyco_family4"/>
</dbReference>
<dbReference type="OrthoDB" id="5290748at2"/>
<proteinExistence type="inferred from homology"/>
<evidence type="ECO:0000256" key="3">
    <source>
        <dbReference type="ARBA" id="ARBA00022485"/>
    </source>
</evidence>
<reference evidence="11 12" key="1">
    <citation type="journal article" date="2016" name="Front. Microbiol.">
        <title>Fuerstia marisgermanicae gen. nov., sp. nov., an Unusual Member of the Phylum Planctomycetes from the German Wadden Sea.</title>
        <authorList>
            <person name="Kohn T."/>
            <person name="Heuer A."/>
            <person name="Jogler M."/>
            <person name="Vollmers J."/>
            <person name="Boedeker C."/>
            <person name="Bunk B."/>
            <person name="Rast P."/>
            <person name="Borchert D."/>
            <person name="Glockner I."/>
            <person name="Freese H.M."/>
            <person name="Klenk H.P."/>
            <person name="Overmann J."/>
            <person name="Kaster A.K."/>
            <person name="Rohde M."/>
            <person name="Wiegand S."/>
            <person name="Jogler C."/>
        </authorList>
    </citation>
    <scope>NUCLEOTIDE SEQUENCE [LARGE SCALE GENOMIC DNA]</scope>
    <source>
        <strain evidence="11 12">NH11</strain>
    </source>
</reference>
<dbReference type="PANTHER" id="PTHR33693:SF9">
    <property type="entry name" value="TYPE-4 URACIL-DNA GLYCOSYLASE"/>
    <property type="match status" value="1"/>
</dbReference>
<keyword evidence="4" id="KW-0479">Metal-binding</keyword>
<keyword evidence="6" id="KW-0378">Hydrolase</keyword>
<name>A0A1P8WDX7_9PLAN</name>
<dbReference type="AlphaFoldDB" id="A0A1P8WDX7"/>
<dbReference type="NCBIfam" id="TIGR03914">
    <property type="entry name" value="UDG_fam_dom"/>
    <property type="match status" value="1"/>
</dbReference>
<dbReference type="SMART" id="SM00987">
    <property type="entry name" value="UreE_C"/>
    <property type="match status" value="1"/>
</dbReference>
<keyword evidence="12" id="KW-1185">Reference proteome</keyword>
<keyword evidence="9" id="KW-0234">DNA repair</keyword>
<dbReference type="PANTHER" id="PTHR33693">
    <property type="entry name" value="TYPE-5 URACIL-DNA GLYCOSYLASE"/>
    <property type="match status" value="1"/>
</dbReference>
<dbReference type="STRING" id="1891926.Fuma_01886"/>
<feature type="domain" description="Uracil-DNA glycosylase-like" evidence="10">
    <location>
        <begin position="303"/>
        <end position="463"/>
    </location>
</feature>
<dbReference type="NCBIfam" id="TIGR00758">
    <property type="entry name" value="UDG_fam4"/>
    <property type="match status" value="1"/>
</dbReference>
<evidence type="ECO:0000256" key="9">
    <source>
        <dbReference type="ARBA" id="ARBA00023204"/>
    </source>
</evidence>
<dbReference type="InterPro" id="IPR025404">
    <property type="entry name" value="DUF4130"/>
</dbReference>
<sequence length="473" mass="53327">MQFVKASTFEEWRTVCRGLLARHVPPSGVVFGDTDRSPSLFDATDDSEALPPPADSKSPVVFRIPKSFLQAAERIACHTAPDRWERLYRTLWRMTHGEPRLLEVTTDDDVHRLVMMEKAVRRDAHKMKAFVRFRKVESPEGEHFVAWHRPEFRIVRLTAPFFARRFPSMCWTILTPSESVHWDLQQLNYGPGAAASEAPQGDELEDLWKTYYGSIFNPARIKLKMMTQEMPTRHWPTLPETDIIPDLLADAPRRVAEMIARQEGFATSAADFLPQTLTFDALRAAAAGCKGCDLHEHATQTVFGEGPVDSGLMLIGEQPGDQEDLVGRPFVGPAGKILDEALAKVGISRDRIYVTNSVKHFKYNLSGKRRLHSNPDVREVTACKPWVEAEIELVQPQVIVCLGATAARQIIGPEFRVTKHRAVPQKTRHCENTIGTWHPSAILRQPSQTRRNEMLLELASDLRLAAQLTGFGE</sequence>
<evidence type="ECO:0000259" key="10">
    <source>
        <dbReference type="SMART" id="SM00986"/>
    </source>
</evidence>
<evidence type="ECO:0000313" key="12">
    <source>
        <dbReference type="Proteomes" id="UP000187735"/>
    </source>
</evidence>
<organism evidence="11 12">
    <name type="scientific">Fuerstiella marisgermanici</name>
    <dbReference type="NCBI Taxonomy" id="1891926"/>
    <lineage>
        <taxon>Bacteria</taxon>
        <taxon>Pseudomonadati</taxon>
        <taxon>Planctomycetota</taxon>
        <taxon>Planctomycetia</taxon>
        <taxon>Planctomycetales</taxon>
        <taxon>Planctomycetaceae</taxon>
        <taxon>Fuerstiella</taxon>
    </lineage>
</organism>
<evidence type="ECO:0000256" key="5">
    <source>
        <dbReference type="ARBA" id="ARBA00022763"/>
    </source>
</evidence>
<dbReference type="SMART" id="SM00986">
    <property type="entry name" value="UDG"/>
    <property type="match status" value="1"/>
</dbReference>
<dbReference type="InterPro" id="IPR023875">
    <property type="entry name" value="DNA_repair_put"/>
</dbReference>
<evidence type="ECO:0000256" key="2">
    <source>
        <dbReference type="ARBA" id="ARBA00019403"/>
    </source>
</evidence>
<dbReference type="InterPro" id="IPR005122">
    <property type="entry name" value="Uracil-DNA_glycosylase-like"/>
</dbReference>
<evidence type="ECO:0000256" key="8">
    <source>
        <dbReference type="ARBA" id="ARBA00023014"/>
    </source>
</evidence>
<dbReference type="Gene3D" id="3.40.470.10">
    <property type="entry name" value="Uracil-DNA glycosylase-like domain"/>
    <property type="match status" value="1"/>
</dbReference>
<protein>
    <recommendedName>
        <fullName evidence="2">Type-4 uracil-DNA glycosylase</fullName>
    </recommendedName>
</protein>
<dbReference type="InterPro" id="IPR036895">
    <property type="entry name" value="Uracil-DNA_glycosylase-like_sf"/>
</dbReference>
<evidence type="ECO:0000256" key="6">
    <source>
        <dbReference type="ARBA" id="ARBA00022801"/>
    </source>
</evidence>
<keyword evidence="5" id="KW-0227">DNA damage</keyword>
<keyword evidence="8" id="KW-0411">Iron-sulfur</keyword>
<dbReference type="SUPFAM" id="SSF52141">
    <property type="entry name" value="Uracil-DNA glycosylase-like"/>
    <property type="match status" value="1"/>
</dbReference>
<dbReference type="GO" id="GO:0097506">
    <property type="term" value="F:deaminated base DNA N-glycosylase activity"/>
    <property type="evidence" value="ECO:0007669"/>
    <property type="project" value="UniProtKB-ARBA"/>
</dbReference>
<dbReference type="Proteomes" id="UP000187735">
    <property type="component" value="Chromosome"/>
</dbReference>
<keyword evidence="7" id="KW-0408">Iron</keyword>
<dbReference type="CDD" id="cd10030">
    <property type="entry name" value="UDG-F4_TTUDGA_SPO1dp_like"/>
    <property type="match status" value="1"/>
</dbReference>
<evidence type="ECO:0000256" key="1">
    <source>
        <dbReference type="ARBA" id="ARBA00006521"/>
    </source>
</evidence>
<dbReference type="NCBIfam" id="TIGR03915">
    <property type="entry name" value="SAM_7_link_chp"/>
    <property type="match status" value="1"/>
</dbReference>
<dbReference type="GO" id="GO:0046872">
    <property type="term" value="F:metal ion binding"/>
    <property type="evidence" value="ECO:0007669"/>
    <property type="project" value="UniProtKB-KW"/>
</dbReference>
<dbReference type="GO" id="GO:0051539">
    <property type="term" value="F:4 iron, 4 sulfur cluster binding"/>
    <property type="evidence" value="ECO:0007669"/>
    <property type="project" value="UniProtKB-KW"/>
</dbReference>
<gene>
    <name evidence="11" type="ORF">Fuma_01886</name>
</gene>
<accession>A0A1P8WDX7</accession>
<dbReference type="InterPro" id="IPR051536">
    <property type="entry name" value="UDG_Type-4/5"/>
</dbReference>
<evidence type="ECO:0000256" key="7">
    <source>
        <dbReference type="ARBA" id="ARBA00023004"/>
    </source>
</evidence>
<evidence type="ECO:0000256" key="4">
    <source>
        <dbReference type="ARBA" id="ARBA00022723"/>
    </source>
</evidence>
<dbReference type="KEGG" id="fmr:Fuma_01886"/>
<dbReference type="EMBL" id="CP017641">
    <property type="protein sequence ID" value="APZ92276.1"/>
    <property type="molecule type" value="Genomic_DNA"/>
</dbReference>